<dbReference type="Proteomes" id="UP001303046">
    <property type="component" value="Unassembled WGS sequence"/>
</dbReference>
<keyword evidence="4" id="KW-1185">Reference proteome</keyword>
<feature type="transmembrane region" description="Helical" evidence="1">
    <location>
        <begin position="45"/>
        <end position="65"/>
    </location>
</feature>
<protein>
    <recommendedName>
        <fullName evidence="2">Dipeptidylpeptidase IV N-terminal domain-containing protein</fullName>
    </recommendedName>
</protein>
<keyword evidence="1" id="KW-1133">Transmembrane helix</keyword>
<keyword evidence="1" id="KW-0472">Membrane</keyword>
<sequence>MRYWRRQLPVSVPSSNTSMETWQKTFGNLFELGEGVRQERTWKGIATLLVLMFVCSLIGLASHLFTPGGDSLTQDDNGKFQGITLLPNRICTQLRWFVMRFYFGLSQLTVWWSRKGKKLPAFLSKDKEEENSMLLISYTDRKSYPSVIQQKCSKTNEKQLPTFILFVWDKETRELKQMDDETEQNVGKNILRMYSCNKSVF</sequence>
<organism evidence="3 4">
    <name type="scientific">Necator americanus</name>
    <name type="common">Human hookworm</name>
    <dbReference type="NCBI Taxonomy" id="51031"/>
    <lineage>
        <taxon>Eukaryota</taxon>
        <taxon>Metazoa</taxon>
        <taxon>Ecdysozoa</taxon>
        <taxon>Nematoda</taxon>
        <taxon>Chromadorea</taxon>
        <taxon>Rhabditida</taxon>
        <taxon>Rhabditina</taxon>
        <taxon>Rhabditomorpha</taxon>
        <taxon>Strongyloidea</taxon>
        <taxon>Ancylostomatidae</taxon>
        <taxon>Bunostominae</taxon>
        <taxon>Necator</taxon>
    </lineage>
</organism>
<dbReference type="Pfam" id="PF00930">
    <property type="entry name" value="DPPIV_N"/>
    <property type="match status" value="1"/>
</dbReference>
<evidence type="ECO:0000259" key="2">
    <source>
        <dbReference type="Pfam" id="PF00930"/>
    </source>
</evidence>
<dbReference type="EMBL" id="JAVFWL010000003">
    <property type="protein sequence ID" value="KAK6741255.1"/>
    <property type="molecule type" value="Genomic_DNA"/>
</dbReference>
<evidence type="ECO:0000256" key="1">
    <source>
        <dbReference type="SAM" id="Phobius"/>
    </source>
</evidence>
<proteinExistence type="predicted"/>
<gene>
    <name evidence="3" type="primary">Necator_chrIII.g10000</name>
    <name evidence="3" type="ORF">RB195_009235</name>
</gene>
<feature type="domain" description="Dipeptidylpeptidase IV N-terminal" evidence="2">
    <location>
        <begin position="109"/>
        <end position="183"/>
    </location>
</feature>
<dbReference type="Gene3D" id="2.140.10.30">
    <property type="entry name" value="Dipeptidylpeptidase IV, N-terminal domain"/>
    <property type="match status" value="1"/>
</dbReference>
<reference evidence="3 4" key="1">
    <citation type="submission" date="2023-08" db="EMBL/GenBank/DDBJ databases">
        <title>A Necator americanus chromosomal reference genome.</title>
        <authorList>
            <person name="Ilik V."/>
            <person name="Petrzelkova K.J."/>
            <person name="Pardy F."/>
            <person name="Fuh T."/>
            <person name="Niatou-Singa F.S."/>
            <person name="Gouil Q."/>
            <person name="Baker L."/>
            <person name="Ritchie M.E."/>
            <person name="Jex A.R."/>
            <person name="Gazzola D."/>
            <person name="Li H."/>
            <person name="Toshio Fujiwara R."/>
            <person name="Zhan B."/>
            <person name="Aroian R.V."/>
            <person name="Pafco B."/>
            <person name="Schwarz E.M."/>
        </authorList>
    </citation>
    <scope>NUCLEOTIDE SEQUENCE [LARGE SCALE GENOMIC DNA]</scope>
    <source>
        <strain evidence="3 4">Aroian</strain>
        <tissue evidence="3">Whole animal</tissue>
    </source>
</reference>
<comment type="caution">
    <text evidence="3">The sequence shown here is derived from an EMBL/GenBank/DDBJ whole genome shotgun (WGS) entry which is preliminary data.</text>
</comment>
<name>A0ABR1CUZ4_NECAM</name>
<keyword evidence="1" id="KW-0812">Transmembrane</keyword>
<dbReference type="InterPro" id="IPR002469">
    <property type="entry name" value="Peptidase_S9B_N"/>
</dbReference>
<evidence type="ECO:0000313" key="4">
    <source>
        <dbReference type="Proteomes" id="UP001303046"/>
    </source>
</evidence>
<evidence type="ECO:0000313" key="3">
    <source>
        <dbReference type="EMBL" id="KAK6741255.1"/>
    </source>
</evidence>
<accession>A0ABR1CUZ4</accession>